<dbReference type="InterPro" id="IPR012912">
    <property type="entry name" value="Plasmid_pRiA4b_Orf3-like"/>
</dbReference>
<accession>A0A8H4QMW9</accession>
<comment type="caution">
    <text evidence="2">The sequence shown here is derived from an EMBL/GenBank/DDBJ whole genome shotgun (WGS) entry which is preliminary data.</text>
</comment>
<name>A0A8H4QMW9_9AGAR</name>
<proteinExistence type="predicted"/>
<dbReference type="AlphaFoldDB" id="A0A8H4QMW9"/>
<feature type="domain" description="Plasmid pRiA4b Orf3-like" evidence="1">
    <location>
        <begin position="158"/>
        <end position="340"/>
    </location>
</feature>
<evidence type="ECO:0000313" key="2">
    <source>
        <dbReference type="EMBL" id="KAF4613758.1"/>
    </source>
</evidence>
<dbReference type="InterPro" id="IPR024047">
    <property type="entry name" value="MM3350-like_sf"/>
</dbReference>
<gene>
    <name evidence="2" type="ORF">D9613_007598</name>
</gene>
<dbReference type="PANTHER" id="PTHR41878">
    <property type="entry name" value="LEXA REPRESSOR-RELATED"/>
    <property type="match status" value="1"/>
</dbReference>
<dbReference type="Proteomes" id="UP000521872">
    <property type="component" value="Unassembled WGS sequence"/>
</dbReference>
<sequence>MEGLIDPETFFKSMGLDTAPKHVGKVRRPKFVKFEQGDRGDFLPDCFFEDPRTWDPEPGPLGQVHAWGLYPYHFDDDPALDEENKKLNWPNFDGVQAAMRKMNYQFKYRGKLPNPETQFMDVLLERKEKQLKNIDLKGLEKRDVLCRISLSGVRDKRGQPRIWRRFRVSAGITLSTFQDKAIAPIMGWVRNFHCYTFTDFRDGALFGPVDMQSVDFVHAAHVGYDYLPDNKYKLAHLFGQEGDQIGYLYDFGDRWMHTIEVLKIFPLEESTGALELIDGKGMCPGENMRGCHQYEEFLKKYDAGSPAEKAKRKREILDSPNYTFFGKAPALFDPDSFNEDEARERLAEALSSSGSVRAGPKKFTMPIMPGALAMVDDMENPLVKKNQTITKQSDGDGLGQWREITSSGRDSRKEAVCAQCGKPAAPDVKLKVCGGCRQVM</sequence>
<dbReference type="SUPFAM" id="SSF159941">
    <property type="entry name" value="MM3350-like"/>
    <property type="match status" value="1"/>
</dbReference>
<evidence type="ECO:0000313" key="3">
    <source>
        <dbReference type="Proteomes" id="UP000521872"/>
    </source>
</evidence>
<organism evidence="2 3">
    <name type="scientific">Agrocybe pediades</name>
    <dbReference type="NCBI Taxonomy" id="84607"/>
    <lineage>
        <taxon>Eukaryota</taxon>
        <taxon>Fungi</taxon>
        <taxon>Dikarya</taxon>
        <taxon>Basidiomycota</taxon>
        <taxon>Agaricomycotina</taxon>
        <taxon>Agaricomycetes</taxon>
        <taxon>Agaricomycetidae</taxon>
        <taxon>Agaricales</taxon>
        <taxon>Agaricineae</taxon>
        <taxon>Strophariaceae</taxon>
        <taxon>Agrocybe</taxon>
    </lineage>
</organism>
<protein>
    <recommendedName>
        <fullName evidence="1">Plasmid pRiA4b Orf3-like domain-containing protein</fullName>
    </recommendedName>
</protein>
<dbReference type="PANTHER" id="PTHR41878:SF1">
    <property type="entry name" value="TNPR PROTEIN"/>
    <property type="match status" value="1"/>
</dbReference>
<dbReference type="Pfam" id="PF07929">
    <property type="entry name" value="PRiA4_ORF3"/>
    <property type="match status" value="1"/>
</dbReference>
<dbReference type="EMBL" id="JAACJL010000045">
    <property type="protein sequence ID" value="KAF4613758.1"/>
    <property type="molecule type" value="Genomic_DNA"/>
</dbReference>
<dbReference type="Gene3D" id="3.10.290.30">
    <property type="entry name" value="MM3350-like"/>
    <property type="match status" value="1"/>
</dbReference>
<reference evidence="2 3" key="1">
    <citation type="submission" date="2019-12" db="EMBL/GenBank/DDBJ databases">
        <authorList>
            <person name="Floudas D."/>
            <person name="Bentzer J."/>
            <person name="Ahren D."/>
            <person name="Johansson T."/>
            <person name="Persson P."/>
            <person name="Tunlid A."/>
        </authorList>
    </citation>
    <scope>NUCLEOTIDE SEQUENCE [LARGE SCALE GENOMIC DNA]</scope>
    <source>
        <strain evidence="2 3">CBS 102.39</strain>
    </source>
</reference>
<keyword evidence="3" id="KW-1185">Reference proteome</keyword>
<evidence type="ECO:0000259" key="1">
    <source>
        <dbReference type="Pfam" id="PF07929"/>
    </source>
</evidence>